<comment type="caution">
    <text evidence="8">The sequence shown here is derived from an EMBL/GenBank/DDBJ whole genome shotgun (WGS) entry which is preliminary data.</text>
</comment>
<evidence type="ECO:0000256" key="2">
    <source>
        <dbReference type="ARBA" id="ARBA00009347"/>
    </source>
</evidence>
<dbReference type="SUPFAM" id="SSF56645">
    <property type="entry name" value="Acyl-CoA dehydrogenase NM domain-like"/>
    <property type="match status" value="1"/>
</dbReference>
<comment type="similarity">
    <text evidence="2">Belongs to the acyl-CoA dehydrogenase family.</text>
</comment>
<dbReference type="InterPro" id="IPR037069">
    <property type="entry name" value="AcylCoA_DH/ox_N_sf"/>
</dbReference>
<comment type="cofactor">
    <cofactor evidence="1">
        <name>FAD</name>
        <dbReference type="ChEBI" id="CHEBI:57692"/>
    </cofactor>
</comment>
<evidence type="ECO:0000256" key="1">
    <source>
        <dbReference type="ARBA" id="ARBA00001974"/>
    </source>
</evidence>
<keyword evidence="9" id="KW-1185">Reference proteome</keyword>
<reference evidence="8 9" key="1">
    <citation type="submission" date="2020-08" db="EMBL/GenBank/DDBJ databases">
        <title>Genomic Encyclopedia of Type Strains, Phase IV (KMG-IV): sequencing the most valuable type-strain genomes for metagenomic binning, comparative biology and taxonomic classification.</title>
        <authorList>
            <person name="Goeker M."/>
        </authorList>
    </citation>
    <scope>NUCLEOTIDE SEQUENCE [LARGE SCALE GENOMIC DNA]</scope>
    <source>
        <strain evidence="8 9">DSM 27163</strain>
    </source>
</reference>
<gene>
    <name evidence="8" type="ORF">FHR21_002088</name>
</gene>
<dbReference type="AlphaFoldDB" id="A0A7W9B652"/>
<keyword evidence="5" id="KW-0560">Oxidoreductase</keyword>
<keyword evidence="3" id="KW-0285">Flavoprotein</keyword>
<dbReference type="GO" id="GO:0003995">
    <property type="term" value="F:acyl-CoA dehydrogenase activity"/>
    <property type="evidence" value="ECO:0007669"/>
    <property type="project" value="TreeGrafter"/>
</dbReference>
<dbReference type="Proteomes" id="UP000537161">
    <property type="component" value="Unassembled WGS sequence"/>
</dbReference>
<dbReference type="Gene3D" id="1.20.140.10">
    <property type="entry name" value="Butyryl-CoA Dehydrogenase, subunit A, domain 3"/>
    <property type="match status" value="1"/>
</dbReference>
<dbReference type="GO" id="GO:0050660">
    <property type="term" value="F:flavin adenine dinucleotide binding"/>
    <property type="evidence" value="ECO:0007669"/>
    <property type="project" value="InterPro"/>
</dbReference>
<dbReference type="InterPro" id="IPR013786">
    <property type="entry name" value="AcylCoA_DH/ox_N"/>
</dbReference>
<evidence type="ECO:0000313" key="9">
    <source>
        <dbReference type="Proteomes" id="UP000537161"/>
    </source>
</evidence>
<evidence type="ECO:0000259" key="7">
    <source>
        <dbReference type="Pfam" id="PF02771"/>
    </source>
</evidence>
<dbReference type="Pfam" id="PF00441">
    <property type="entry name" value="Acyl-CoA_dh_1"/>
    <property type="match status" value="1"/>
</dbReference>
<dbReference type="PANTHER" id="PTHR43884:SF20">
    <property type="entry name" value="ACYL-COA DEHYDROGENASE FADE28"/>
    <property type="match status" value="1"/>
</dbReference>
<protein>
    <submittedName>
        <fullName evidence="8">Alkylation response protein AidB-like acyl-CoA dehydrogenase</fullName>
    </submittedName>
</protein>
<feature type="domain" description="Acyl-CoA dehydrogenase/oxidase C-terminal" evidence="6">
    <location>
        <begin position="165"/>
        <end position="269"/>
    </location>
</feature>
<dbReference type="InterPro" id="IPR036250">
    <property type="entry name" value="AcylCo_DH-like_C"/>
</dbReference>
<evidence type="ECO:0000256" key="4">
    <source>
        <dbReference type="ARBA" id="ARBA00022827"/>
    </source>
</evidence>
<proteinExistence type="inferred from homology"/>
<evidence type="ECO:0000256" key="3">
    <source>
        <dbReference type="ARBA" id="ARBA00022630"/>
    </source>
</evidence>
<dbReference type="PANTHER" id="PTHR43884">
    <property type="entry name" value="ACYL-COA DEHYDROGENASE"/>
    <property type="match status" value="1"/>
</dbReference>
<keyword evidence="4" id="KW-0274">FAD</keyword>
<evidence type="ECO:0000256" key="5">
    <source>
        <dbReference type="ARBA" id="ARBA00023002"/>
    </source>
</evidence>
<name>A0A7W9B652_9SPHN</name>
<organism evidence="8 9">
    <name type="scientific">Sphingopyxis panaciterrulae</name>
    <dbReference type="NCBI Taxonomy" id="462372"/>
    <lineage>
        <taxon>Bacteria</taxon>
        <taxon>Pseudomonadati</taxon>
        <taxon>Pseudomonadota</taxon>
        <taxon>Alphaproteobacteria</taxon>
        <taxon>Sphingomonadales</taxon>
        <taxon>Sphingomonadaceae</taxon>
        <taxon>Sphingopyxis</taxon>
    </lineage>
</organism>
<evidence type="ECO:0000259" key="6">
    <source>
        <dbReference type="Pfam" id="PF00441"/>
    </source>
</evidence>
<accession>A0A7W9B652</accession>
<evidence type="ECO:0000313" key="8">
    <source>
        <dbReference type="EMBL" id="MBB5706731.1"/>
    </source>
</evidence>
<dbReference type="InterPro" id="IPR009075">
    <property type="entry name" value="AcylCo_DH/oxidase_C"/>
</dbReference>
<dbReference type="Pfam" id="PF02771">
    <property type="entry name" value="Acyl-CoA_dh_N"/>
    <property type="match status" value="1"/>
</dbReference>
<dbReference type="EMBL" id="JACIJH010000005">
    <property type="protein sequence ID" value="MBB5706731.1"/>
    <property type="molecule type" value="Genomic_DNA"/>
</dbReference>
<dbReference type="InterPro" id="IPR009100">
    <property type="entry name" value="AcylCoA_DH/oxidase_NM_dom_sf"/>
</dbReference>
<dbReference type="SUPFAM" id="SSF47203">
    <property type="entry name" value="Acyl-CoA dehydrogenase C-terminal domain-like"/>
    <property type="match status" value="1"/>
</dbReference>
<dbReference type="Gene3D" id="1.10.540.10">
    <property type="entry name" value="Acyl-CoA dehydrogenase/oxidase, N-terminal domain"/>
    <property type="match status" value="1"/>
</dbReference>
<dbReference type="RefSeq" id="WP_184097900.1">
    <property type="nucleotide sequence ID" value="NZ_JACIJH010000005.1"/>
</dbReference>
<feature type="domain" description="Acyl-CoA dehydrogenase/oxidase N-terminal" evidence="7">
    <location>
        <begin position="7"/>
        <end position="80"/>
    </location>
</feature>
<sequence length="295" mass="30930">MDLTPNDEQTVFQTATADWCRDNMPLEAARARPAGLWQQLEAMGWTGMTAPGMDLDHATEALVFAELGRFLAPVALLSSAVAARWTGATVKVALALPADGGARLFDGEGATHALGLFGGALGHFEIGEAPPSAPSLDQSATLTRIAGPLTIVAIDHPHAALHLQILAAAYAIGAADAARDMAAAYAQVREQFERPIGWFQAIKHLCADMAVRCAVARSQLYYAACALDAGDAGAAFHVAAAKRLADQAALDNGRANIQIHGGIGMTDEAYPHFCLKRAHLLQHVAPAERTALLAA</sequence>